<organism evidence="2">
    <name type="scientific">viral metagenome</name>
    <dbReference type="NCBI Taxonomy" id="1070528"/>
    <lineage>
        <taxon>unclassified sequences</taxon>
        <taxon>metagenomes</taxon>
        <taxon>organismal metagenomes</taxon>
    </lineage>
</organism>
<reference evidence="2" key="1">
    <citation type="submission" date="2020-03" db="EMBL/GenBank/DDBJ databases">
        <title>The deep terrestrial virosphere.</title>
        <authorList>
            <person name="Holmfeldt K."/>
            <person name="Nilsson E."/>
            <person name="Simone D."/>
            <person name="Lopez-Fernandez M."/>
            <person name="Wu X."/>
            <person name="de Brujin I."/>
            <person name="Lundin D."/>
            <person name="Andersson A."/>
            <person name="Bertilsson S."/>
            <person name="Dopson M."/>
        </authorList>
    </citation>
    <scope>NUCLEOTIDE SEQUENCE</scope>
    <source>
        <strain evidence="2">TM448A01350</strain>
    </source>
</reference>
<dbReference type="AlphaFoldDB" id="A0A6H1ZPM0"/>
<proteinExistence type="predicted"/>
<keyword evidence="2" id="KW-0808">Transferase</keyword>
<gene>
    <name evidence="2" type="ORF">TM448A01350_0018</name>
</gene>
<feature type="domain" description="Spore protein YkvP/CgeB glycosyl transferase-like" evidence="1">
    <location>
        <begin position="166"/>
        <end position="300"/>
    </location>
</feature>
<protein>
    <submittedName>
        <fullName evidence="2">Putative glycosyltransferase</fullName>
    </submittedName>
</protein>
<evidence type="ECO:0000313" key="2">
    <source>
        <dbReference type="EMBL" id="QJA49429.1"/>
    </source>
</evidence>
<name>A0A6H1ZPM0_9ZZZZ</name>
<dbReference type="SUPFAM" id="SSF53756">
    <property type="entry name" value="UDP-Glycosyltransferase/glycogen phosphorylase"/>
    <property type="match status" value="1"/>
</dbReference>
<dbReference type="InterPro" id="IPR055259">
    <property type="entry name" value="YkvP/CgeB_Glyco_trans-like"/>
</dbReference>
<sequence length="306" mass="35577">MSECRRGGCREKIAIVANVLDTKYYLGGTFLSMYLGRAMSRLGADVKLLSLNDFIYNDNGKYDLIITTDYTFDPVRVNSKTVFWSIDDPECLYSAKSGYNTFFTHSEGSISLHEKIGRKNVKYLPFAYDSSIFYPMNLNKTYDIVYVGNGIESKSYDIILTPAMELAEKRGLRFAIFGTYWNKRNNIKFRKYLHNPIPPDEVRRVYNSAKIVLNMHRETQRITKNSFIMRDFEARACKSFVLSDSFEGCEYFNAVVSESPEETIKLLDYYLRNDEGRNAQANREYEVIKNETYDKRAEQIYKGVIK</sequence>
<evidence type="ECO:0000259" key="1">
    <source>
        <dbReference type="Pfam" id="PF13524"/>
    </source>
</evidence>
<dbReference type="Pfam" id="PF13524">
    <property type="entry name" value="Glyco_trans_1_2"/>
    <property type="match status" value="1"/>
</dbReference>
<dbReference type="Gene3D" id="3.40.50.2000">
    <property type="entry name" value="Glycogen Phosphorylase B"/>
    <property type="match status" value="1"/>
</dbReference>
<accession>A0A6H1ZPM0</accession>
<dbReference type="GO" id="GO:0016740">
    <property type="term" value="F:transferase activity"/>
    <property type="evidence" value="ECO:0007669"/>
    <property type="project" value="UniProtKB-KW"/>
</dbReference>
<dbReference type="EMBL" id="MT144136">
    <property type="protein sequence ID" value="QJA49429.1"/>
    <property type="molecule type" value="Genomic_DNA"/>
</dbReference>